<dbReference type="EMBL" id="MU253813">
    <property type="protein sequence ID" value="KAG9246201.1"/>
    <property type="molecule type" value="Genomic_DNA"/>
</dbReference>
<keyword evidence="1" id="KW-0472">Membrane</keyword>
<organism evidence="2 3">
    <name type="scientific">Calycina marina</name>
    <dbReference type="NCBI Taxonomy" id="1763456"/>
    <lineage>
        <taxon>Eukaryota</taxon>
        <taxon>Fungi</taxon>
        <taxon>Dikarya</taxon>
        <taxon>Ascomycota</taxon>
        <taxon>Pezizomycotina</taxon>
        <taxon>Leotiomycetes</taxon>
        <taxon>Helotiales</taxon>
        <taxon>Pezizellaceae</taxon>
        <taxon>Calycina</taxon>
    </lineage>
</organism>
<dbReference type="Proteomes" id="UP000887226">
    <property type="component" value="Unassembled WGS sequence"/>
</dbReference>
<feature type="transmembrane region" description="Helical" evidence="1">
    <location>
        <begin position="87"/>
        <end position="109"/>
    </location>
</feature>
<accession>A0A9P7Z6K4</accession>
<keyword evidence="3" id="KW-1185">Reference proteome</keyword>
<dbReference type="OrthoDB" id="4141464at2759"/>
<keyword evidence="1" id="KW-1133">Transmembrane helix</keyword>
<evidence type="ECO:0000313" key="2">
    <source>
        <dbReference type="EMBL" id="KAG9246201.1"/>
    </source>
</evidence>
<reference evidence="2" key="1">
    <citation type="journal article" date="2021" name="IMA Fungus">
        <title>Genomic characterization of three marine fungi, including Emericellopsis atlantica sp. nov. with signatures of a generalist lifestyle and marine biomass degradation.</title>
        <authorList>
            <person name="Hagestad O.C."/>
            <person name="Hou L."/>
            <person name="Andersen J.H."/>
            <person name="Hansen E.H."/>
            <person name="Altermark B."/>
            <person name="Li C."/>
            <person name="Kuhnert E."/>
            <person name="Cox R.J."/>
            <person name="Crous P.W."/>
            <person name="Spatafora J.W."/>
            <person name="Lail K."/>
            <person name="Amirebrahimi M."/>
            <person name="Lipzen A."/>
            <person name="Pangilinan J."/>
            <person name="Andreopoulos W."/>
            <person name="Hayes R.D."/>
            <person name="Ng V."/>
            <person name="Grigoriev I.V."/>
            <person name="Jackson S.A."/>
            <person name="Sutton T.D.S."/>
            <person name="Dobson A.D.W."/>
            <person name="Rama T."/>
        </authorList>
    </citation>
    <scope>NUCLEOTIDE SEQUENCE</scope>
    <source>
        <strain evidence="2">TRa3180A</strain>
    </source>
</reference>
<dbReference type="AlphaFoldDB" id="A0A9P7Z6K4"/>
<evidence type="ECO:0000313" key="3">
    <source>
        <dbReference type="Proteomes" id="UP000887226"/>
    </source>
</evidence>
<feature type="transmembrane region" description="Helical" evidence="1">
    <location>
        <begin position="52"/>
        <end position="75"/>
    </location>
</feature>
<protein>
    <recommendedName>
        <fullName evidence="4">Acyltransferase 3 domain-containing protein</fullName>
    </recommendedName>
</protein>
<evidence type="ECO:0000256" key="1">
    <source>
        <dbReference type="SAM" id="Phobius"/>
    </source>
</evidence>
<gene>
    <name evidence="2" type="ORF">BJ878DRAFT_302355</name>
</gene>
<proteinExistence type="predicted"/>
<evidence type="ECO:0008006" key="4">
    <source>
        <dbReference type="Google" id="ProtNLM"/>
    </source>
</evidence>
<comment type="caution">
    <text evidence="2">The sequence shown here is derived from an EMBL/GenBank/DDBJ whole genome shotgun (WGS) entry which is preliminary data.</text>
</comment>
<sequence>MGSAHLLRKLSKQLIYQRSRSSSTTMSQVQSKLEKKPSNLARYDHLDNFRSLLTALVIYHHVAIPNGGLGSRILISKFSQPNTSLPLMAFNVVYQTFFMDSFFYLPSYFSAKAMKRKGMHIWHFFFHHSKLV</sequence>
<name>A0A9P7Z6K4_9HELO</name>
<keyword evidence="1" id="KW-0812">Transmembrane</keyword>